<dbReference type="InterPro" id="IPR052509">
    <property type="entry name" value="Metal_resp_DNA-bind_regulator"/>
</dbReference>
<dbReference type="Gene3D" id="1.10.10.10">
    <property type="entry name" value="Winged helix-like DNA-binding domain superfamily/Winged helix DNA-binding domain"/>
    <property type="match status" value="1"/>
</dbReference>
<dbReference type="Pfam" id="PF03551">
    <property type="entry name" value="PadR"/>
    <property type="match status" value="1"/>
</dbReference>
<dbReference type="PANTHER" id="PTHR33169">
    <property type="entry name" value="PADR-FAMILY TRANSCRIPTIONAL REGULATOR"/>
    <property type="match status" value="1"/>
</dbReference>
<gene>
    <name evidence="2" type="ORF">AUO94_13435</name>
</gene>
<reference evidence="2" key="1">
    <citation type="submission" date="2016-01" db="EMBL/GenBank/DDBJ databases">
        <title>Complete genome of Planococcus kocurri type strain.</title>
        <authorList>
            <person name="See-Too W.S."/>
        </authorList>
    </citation>
    <scope>NUCLEOTIDE SEQUENCE [LARGE SCALE GENOMIC DNA]</scope>
    <source>
        <strain evidence="2">ATCC 43650</strain>
    </source>
</reference>
<evidence type="ECO:0000313" key="2">
    <source>
        <dbReference type="EMBL" id="ALS79564.1"/>
    </source>
</evidence>
<dbReference type="InterPro" id="IPR005149">
    <property type="entry name" value="Tscrpt_reg_PadR_N"/>
</dbReference>
<dbReference type="SUPFAM" id="SSF46785">
    <property type="entry name" value="Winged helix' DNA-binding domain"/>
    <property type="match status" value="1"/>
</dbReference>
<dbReference type="InterPro" id="IPR036390">
    <property type="entry name" value="WH_DNA-bd_sf"/>
</dbReference>
<keyword evidence="3" id="KW-1185">Reference proteome</keyword>
<sequence length="112" mass="12720">MQSLSESTYLVLLALTKKPLHGYGIIKKIEQYSDGAIVLAPGTLYGVLTNLQKQQLIELVTAEKESRQKKTYQLTDEGHVVFKLEYQRFKKMLTISDDILKGAETDENNEEV</sequence>
<name>A0ABN4JXT3_9BACL</name>
<dbReference type="PANTHER" id="PTHR33169:SF13">
    <property type="entry name" value="PADR-FAMILY TRANSCRIPTIONAL REGULATOR"/>
    <property type="match status" value="1"/>
</dbReference>
<accession>A0ABN4JXT3</accession>
<dbReference type="Proteomes" id="UP000065533">
    <property type="component" value="Chromosome"/>
</dbReference>
<proteinExistence type="predicted"/>
<dbReference type="EMBL" id="CP013661">
    <property type="protein sequence ID" value="ALS79564.1"/>
    <property type="molecule type" value="Genomic_DNA"/>
</dbReference>
<organism evidence="2 3">
    <name type="scientific">Planococcus kocurii</name>
    <dbReference type="NCBI Taxonomy" id="1374"/>
    <lineage>
        <taxon>Bacteria</taxon>
        <taxon>Bacillati</taxon>
        <taxon>Bacillota</taxon>
        <taxon>Bacilli</taxon>
        <taxon>Bacillales</taxon>
        <taxon>Caryophanaceae</taxon>
        <taxon>Planococcus</taxon>
    </lineage>
</organism>
<dbReference type="InterPro" id="IPR036388">
    <property type="entry name" value="WH-like_DNA-bd_sf"/>
</dbReference>
<evidence type="ECO:0000259" key="1">
    <source>
        <dbReference type="Pfam" id="PF03551"/>
    </source>
</evidence>
<dbReference type="RefSeq" id="WP_058386211.1">
    <property type="nucleotide sequence ID" value="NZ_CP013661.2"/>
</dbReference>
<evidence type="ECO:0000313" key="3">
    <source>
        <dbReference type="Proteomes" id="UP000065533"/>
    </source>
</evidence>
<protein>
    <recommendedName>
        <fullName evidence="1">Transcription regulator PadR N-terminal domain-containing protein</fullName>
    </recommendedName>
</protein>
<feature type="domain" description="Transcription regulator PadR N-terminal" evidence="1">
    <location>
        <begin position="11"/>
        <end position="82"/>
    </location>
</feature>